<evidence type="ECO:0000313" key="3">
    <source>
        <dbReference type="Proteomes" id="UP001610861"/>
    </source>
</evidence>
<dbReference type="SMART" id="SM00347">
    <property type="entry name" value="HTH_MARR"/>
    <property type="match status" value="1"/>
</dbReference>
<proteinExistence type="predicted"/>
<dbReference type="PROSITE" id="PS50995">
    <property type="entry name" value="HTH_MARR_2"/>
    <property type="match status" value="1"/>
</dbReference>
<name>A0ABW7QEE1_9MICO</name>
<feature type="domain" description="HTH marR-type" evidence="1">
    <location>
        <begin position="19"/>
        <end position="159"/>
    </location>
</feature>
<dbReference type="InterPro" id="IPR000835">
    <property type="entry name" value="HTH_MarR-typ"/>
</dbReference>
<reference evidence="2 3" key="1">
    <citation type="submission" date="2024-09" db="EMBL/GenBank/DDBJ databases">
        <authorList>
            <person name="Pan X."/>
        </authorList>
    </citation>
    <scope>NUCLEOTIDE SEQUENCE [LARGE SCALE GENOMIC DNA]</scope>
    <source>
        <strain evidence="2 3">B2969</strain>
    </source>
</reference>
<dbReference type="Gene3D" id="1.10.10.10">
    <property type="entry name" value="Winged helix-like DNA-binding domain superfamily/Winged helix DNA-binding domain"/>
    <property type="match status" value="1"/>
</dbReference>
<dbReference type="InterPro" id="IPR036390">
    <property type="entry name" value="WH_DNA-bd_sf"/>
</dbReference>
<dbReference type="PANTHER" id="PTHR33164">
    <property type="entry name" value="TRANSCRIPTIONAL REGULATOR, MARR FAMILY"/>
    <property type="match status" value="1"/>
</dbReference>
<gene>
    <name evidence="2" type="ORF">ACH3VR_20395</name>
</gene>
<evidence type="ECO:0000313" key="2">
    <source>
        <dbReference type="EMBL" id="MFH8252738.1"/>
    </source>
</evidence>
<comment type="caution">
    <text evidence="2">The sequence shown here is derived from an EMBL/GenBank/DDBJ whole genome shotgun (WGS) entry which is preliminary data.</text>
</comment>
<dbReference type="InterPro" id="IPR036388">
    <property type="entry name" value="WH-like_DNA-bd_sf"/>
</dbReference>
<protein>
    <submittedName>
        <fullName evidence="2">MarR family winged helix-turn-helix transcriptional regulator</fullName>
    </submittedName>
</protein>
<dbReference type="InterPro" id="IPR039422">
    <property type="entry name" value="MarR/SlyA-like"/>
</dbReference>
<dbReference type="RefSeq" id="WP_397558169.1">
    <property type="nucleotide sequence ID" value="NZ_JBIQWL010000012.1"/>
</dbReference>
<accession>A0ABW7QEE1</accession>
<organism evidence="2 3">
    <name type="scientific">Microbacterium alkaliflavum</name>
    <dbReference type="NCBI Taxonomy" id="3248839"/>
    <lineage>
        <taxon>Bacteria</taxon>
        <taxon>Bacillati</taxon>
        <taxon>Actinomycetota</taxon>
        <taxon>Actinomycetes</taxon>
        <taxon>Micrococcales</taxon>
        <taxon>Microbacteriaceae</taxon>
        <taxon>Microbacterium</taxon>
    </lineage>
</organism>
<dbReference type="SUPFAM" id="SSF46785">
    <property type="entry name" value="Winged helix' DNA-binding domain"/>
    <property type="match status" value="1"/>
</dbReference>
<sequence length="178" mass="19540">MPQNVVRHEGEHLYATQPSTPEGRRLSEAILALRRAERVQAERALRASGLSNLDLTALRYLVQGYRDGRDLSPKDVIVMLDTSSATVTNVIERLVQRGFVTRVQHPTDRRAHYLVPTEAAIRRVDDSYAAHHSTVVTTIEGLSPEDAETAATVITRIAEALDRLAHQAVGTGQGEASP</sequence>
<evidence type="ECO:0000259" key="1">
    <source>
        <dbReference type="PROSITE" id="PS50995"/>
    </source>
</evidence>
<dbReference type="PANTHER" id="PTHR33164:SF43">
    <property type="entry name" value="HTH-TYPE TRANSCRIPTIONAL REPRESSOR YETL"/>
    <property type="match status" value="1"/>
</dbReference>
<dbReference type="Proteomes" id="UP001610861">
    <property type="component" value="Unassembled WGS sequence"/>
</dbReference>
<dbReference type="Pfam" id="PF12802">
    <property type="entry name" value="MarR_2"/>
    <property type="match status" value="1"/>
</dbReference>
<dbReference type="PRINTS" id="PR00598">
    <property type="entry name" value="HTHMARR"/>
</dbReference>
<dbReference type="EMBL" id="JBIQWL010000012">
    <property type="protein sequence ID" value="MFH8252738.1"/>
    <property type="molecule type" value="Genomic_DNA"/>
</dbReference>
<keyword evidence="3" id="KW-1185">Reference proteome</keyword>